<feature type="non-terminal residue" evidence="1">
    <location>
        <position position="36"/>
    </location>
</feature>
<gene>
    <name evidence="1" type="ORF">LCGC14_2022940</name>
</gene>
<reference evidence="1" key="1">
    <citation type="journal article" date="2015" name="Nature">
        <title>Complex archaea that bridge the gap between prokaryotes and eukaryotes.</title>
        <authorList>
            <person name="Spang A."/>
            <person name="Saw J.H."/>
            <person name="Jorgensen S.L."/>
            <person name="Zaremba-Niedzwiedzka K."/>
            <person name="Martijn J."/>
            <person name="Lind A.E."/>
            <person name="van Eijk R."/>
            <person name="Schleper C."/>
            <person name="Guy L."/>
            <person name="Ettema T.J."/>
        </authorList>
    </citation>
    <scope>NUCLEOTIDE SEQUENCE</scope>
</reference>
<proteinExistence type="predicted"/>
<organism evidence="1">
    <name type="scientific">marine sediment metagenome</name>
    <dbReference type="NCBI Taxonomy" id="412755"/>
    <lineage>
        <taxon>unclassified sequences</taxon>
        <taxon>metagenomes</taxon>
        <taxon>ecological metagenomes</taxon>
    </lineage>
</organism>
<evidence type="ECO:0000313" key="1">
    <source>
        <dbReference type="EMBL" id="KKL78625.1"/>
    </source>
</evidence>
<sequence>MRSHERRKAGRLSCGILGVGKARSHRCEFRETGGRP</sequence>
<dbReference type="EMBL" id="LAZR01023400">
    <property type="protein sequence ID" value="KKL78625.1"/>
    <property type="molecule type" value="Genomic_DNA"/>
</dbReference>
<accession>A0A0F9HAA1</accession>
<protein>
    <submittedName>
        <fullName evidence="1">Uncharacterized protein</fullName>
    </submittedName>
</protein>
<comment type="caution">
    <text evidence="1">The sequence shown here is derived from an EMBL/GenBank/DDBJ whole genome shotgun (WGS) entry which is preliminary data.</text>
</comment>
<name>A0A0F9HAA1_9ZZZZ</name>
<dbReference type="AlphaFoldDB" id="A0A0F9HAA1"/>